<evidence type="ECO:0000313" key="12">
    <source>
        <dbReference type="EMBL" id="VDN45053.1"/>
    </source>
</evidence>
<dbReference type="OrthoDB" id="10264848at2759"/>
<reference evidence="12 13" key="2">
    <citation type="submission" date="2018-11" db="EMBL/GenBank/DDBJ databases">
        <authorList>
            <consortium name="Pathogen Informatics"/>
        </authorList>
    </citation>
    <scope>NUCLEOTIDE SEQUENCE [LARGE SCALE GENOMIC DNA]</scope>
</reference>
<dbReference type="GO" id="GO:0005829">
    <property type="term" value="C:cytosol"/>
    <property type="evidence" value="ECO:0007669"/>
    <property type="project" value="TreeGrafter"/>
</dbReference>
<dbReference type="GO" id="GO:0005096">
    <property type="term" value="F:GTPase activator activity"/>
    <property type="evidence" value="ECO:0007669"/>
    <property type="project" value="UniProtKB-KW"/>
</dbReference>
<dbReference type="FunFam" id="1.20.1050.80:FF:000001">
    <property type="entry name" value="GTPase-activating protein and VPS9 domain-containing protein 1 isoform X1"/>
    <property type="match status" value="1"/>
</dbReference>
<evidence type="ECO:0000256" key="3">
    <source>
        <dbReference type="ARBA" id="ARBA00008489"/>
    </source>
</evidence>
<comment type="subunit">
    <text evidence="9">Interacts with GDP-bound rab-5. Interacts with alpha-adaptin.</text>
</comment>
<evidence type="ECO:0000313" key="14">
    <source>
        <dbReference type="WBParaSite" id="GPUH_0002609601-mRNA-1"/>
    </source>
</evidence>
<reference evidence="14" key="1">
    <citation type="submission" date="2016-06" db="UniProtKB">
        <authorList>
            <consortium name="WormBaseParasite"/>
        </authorList>
    </citation>
    <scope>IDENTIFICATION</scope>
</reference>
<sequence length="179" mass="20168">MWRFANADKIAFARKSLERSIMAQIYPYALYPNGDADHCRDSVFHKSIQKLAAEISPDHPLLRIPARFRGECPWPSAQAEIAIINAYKSPRDKMACIVRCCETIENLIILAAERGSASADDITPVLVYVLIQANPLVLLSNVQYIAAFYANQLEGIEAYWWTQFTGALEFIKTLLSRTS</sequence>
<evidence type="ECO:0000256" key="9">
    <source>
        <dbReference type="ARBA" id="ARBA00065347"/>
    </source>
</evidence>
<evidence type="ECO:0000256" key="10">
    <source>
        <dbReference type="ARBA" id="ARBA00074067"/>
    </source>
</evidence>
<dbReference type="GO" id="GO:0030139">
    <property type="term" value="C:endocytic vesicle"/>
    <property type="evidence" value="ECO:0007669"/>
    <property type="project" value="TreeGrafter"/>
</dbReference>
<dbReference type="PANTHER" id="PTHR23101">
    <property type="entry name" value="RAB GDP/GTP EXCHANGE FACTOR"/>
    <property type="match status" value="1"/>
</dbReference>
<dbReference type="GO" id="GO:0031267">
    <property type="term" value="F:small GTPase binding"/>
    <property type="evidence" value="ECO:0007669"/>
    <property type="project" value="TreeGrafter"/>
</dbReference>
<evidence type="ECO:0000256" key="8">
    <source>
        <dbReference type="ARBA" id="ARBA00057996"/>
    </source>
</evidence>
<dbReference type="InterPro" id="IPR003123">
    <property type="entry name" value="VPS9"/>
</dbReference>
<dbReference type="EMBL" id="UYRT01108397">
    <property type="protein sequence ID" value="VDN45053.1"/>
    <property type="molecule type" value="Genomic_DNA"/>
</dbReference>
<organism evidence="14">
    <name type="scientific">Gongylonema pulchrum</name>
    <dbReference type="NCBI Taxonomy" id="637853"/>
    <lineage>
        <taxon>Eukaryota</taxon>
        <taxon>Metazoa</taxon>
        <taxon>Ecdysozoa</taxon>
        <taxon>Nematoda</taxon>
        <taxon>Chromadorea</taxon>
        <taxon>Rhabditida</taxon>
        <taxon>Spirurina</taxon>
        <taxon>Spiruromorpha</taxon>
        <taxon>Spiruroidea</taxon>
        <taxon>Gongylonematidae</taxon>
        <taxon>Gongylonema</taxon>
    </lineage>
</organism>
<evidence type="ECO:0000313" key="13">
    <source>
        <dbReference type="Proteomes" id="UP000271098"/>
    </source>
</evidence>
<keyword evidence="7" id="KW-0472">Membrane</keyword>
<proteinExistence type="inferred from homology"/>
<evidence type="ECO:0000259" key="11">
    <source>
        <dbReference type="PROSITE" id="PS51205"/>
    </source>
</evidence>
<dbReference type="SUPFAM" id="SSF109993">
    <property type="entry name" value="VPS9 domain"/>
    <property type="match status" value="1"/>
</dbReference>
<dbReference type="InterPro" id="IPR037191">
    <property type="entry name" value="VPS9_dom_sf"/>
</dbReference>
<keyword evidence="13" id="KW-1185">Reference proteome</keyword>
<accession>A0A183EYM5</accession>
<evidence type="ECO:0000256" key="2">
    <source>
        <dbReference type="ARBA" id="ARBA00004170"/>
    </source>
</evidence>
<protein>
    <recommendedName>
        <fullName evidence="10">Receptor-mediated endocytosis protein 6</fullName>
    </recommendedName>
</protein>
<dbReference type="PROSITE" id="PS51205">
    <property type="entry name" value="VPS9"/>
    <property type="match status" value="1"/>
</dbReference>
<dbReference type="GO" id="GO:0006897">
    <property type="term" value="P:endocytosis"/>
    <property type="evidence" value="ECO:0007669"/>
    <property type="project" value="UniProtKB-KW"/>
</dbReference>
<dbReference type="SMART" id="SM00167">
    <property type="entry name" value="VPS9"/>
    <property type="match status" value="1"/>
</dbReference>
<dbReference type="GO" id="GO:0005085">
    <property type="term" value="F:guanyl-nucleotide exchange factor activity"/>
    <property type="evidence" value="ECO:0007669"/>
    <property type="project" value="UniProtKB-KW"/>
</dbReference>
<gene>
    <name evidence="12" type="ORF">GPUH_LOCUS26066</name>
</gene>
<dbReference type="Gene3D" id="1.20.1050.80">
    <property type="entry name" value="VPS9 domain"/>
    <property type="match status" value="1"/>
</dbReference>
<keyword evidence="5" id="KW-0254">Endocytosis</keyword>
<evidence type="ECO:0000256" key="4">
    <source>
        <dbReference type="ARBA" id="ARBA00022468"/>
    </source>
</evidence>
<keyword evidence="6" id="KW-0344">Guanine-nucleotide releasing factor</keyword>
<evidence type="ECO:0000256" key="5">
    <source>
        <dbReference type="ARBA" id="ARBA00022583"/>
    </source>
</evidence>
<evidence type="ECO:0000256" key="1">
    <source>
        <dbReference type="ARBA" id="ARBA00004132"/>
    </source>
</evidence>
<comment type="subcellular location">
    <subcellularLocation>
        <location evidence="1">Cytoplasmic vesicle</location>
        <location evidence="1">Clathrin-coated vesicle</location>
    </subcellularLocation>
    <subcellularLocation>
        <location evidence="2">Membrane</location>
        <topology evidence="2">Peripheral membrane protein</topology>
    </subcellularLocation>
</comment>
<dbReference type="AlphaFoldDB" id="A0A183EYM5"/>
<dbReference type="Proteomes" id="UP000271098">
    <property type="component" value="Unassembled WGS sequence"/>
</dbReference>
<evidence type="ECO:0000256" key="7">
    <source>
        <dbReference type="ARBA" id="ARBA00023136"/>
    </source>
</evidence>
<dbReference type="GO" id="GO:0030136">
    <property type="term" value="C:clathrin-coated vesicle"/>
    <property type="evidence" value="ECO:0007669"/>
    <property type="project" value="UniProtKB-SubCell"/>
</dbReference>
<dbReference type="Pfam" id="PF02204">
    <property type="entry name" value="VPS9"/>
    <property type="match status" value="1"/>
</dbReference>
<comment type="function">
    <text evidence="8">Acts both as a GTPase-activating protein (GAP) and a guanine nucleotide exchange factor (GEF), and participates in endocytosis. Acts by regulating the activation of rab-5 by exchanging bound GDP for free GTP at clathrin coated pits.</text>
</comment>
<name>A0A183EYM5_9BILA</name>
<dbReference type="InterPro" id="IPR045046">
    <property type="entry name" value="Vps9-like"/>
</dbReference>
<dbReference type="WBParaSite" id="GPUH_0002609601-mRNA-1">
    <property type="protein sequence ID" value="GPUH_0002609601-mRNA-1"/>
    <property type="gene ID" value="GPUH_0002609601"/>
</dbReference>
<dbReference type="GO" id="GO:0051049">
    <property type="term" value="P:regulation of transport"/>
    <property type="evidence" value="ECO:0007669"/>
    <property type="project" value="UniProtKB-ARBA"/>
</dbReference>
<keyword evidence="4" id="KW-0343">GTPase activation</keyword>
<comment type="similarity">
    <text evidence="3">Belongs to the GAPVD1 family.</text>
</comment>
<evidence type="ECO:0000256" key="6">
    <source>
        <dbReference type="ARBA" id="ARBA00022658"/>
    </source>
</evidence>
<feature type="domain" description="VPS9" evidence="11">
    <location>
        <begin position="38"/>
        <end position="179"/>
    </location>
</feature>
<dbReference type="PANTHER" id="PTHR23101:SF25">
    <property type="entry name" value="GTPASE-ACTIVATING PROTEIN AND VPS9 DOMAIN-CONTAINING PROTEIN 1"/>
    <property type="match status" value="1"/>
</dbReference>
<dbReference type="GO" id="GO:0016020">
    <property type="term" value="C:membrane"/>
    <property type="evidence" value="ECO:0007669"/>
    <property type="project" value="UniProtKB-SubCell"/>
</dbReference>